<dbReference type="AlphaFoldDB" id="A0AAV0EGB2"/>
<dbReference type="InterPro" id="IPR044673">
    <property type="entry name" value="DCL-like"/>
</dbReference>
<keyword evidence="3" id="KW-1185">Reference proteome</keyword>
<dbReference type="FunFam" id="3.10.450.40:FF:000016">
    <property type="entry name" value="Predicted protein"/>
    <property type="match status" value="1"/>
</dbReference>
<organism evidence="2 3">
    <name type="scientific">Cuscuta epithymum</name>
    <dbReference type="NCBI Taxonomy" id="186058"/>
    <lineage>
        <taxon>Eukaryota</taxon>
        <taxon>Viridiplantae</taxon>
        <taxon>Streptophyta</taxon>
        <taxon>Embryophyta</taxon>
        <taxon>Tracheophyta</taxon>
        <taxon>Spermatophyta</taxon>
        <taxon>Magnoliopsida</taxon>
        <taxon>eudicotyledons</taxon>
        <taxon>Gunneridae</taxon>
        <taxon>Pentapetalae</taxon>
        <taxon>asterids</taxon>
        <taxon>lamiids</taxon>
        <taxon>Solanales</taxon>
        <taxon>Convolvulaceae</taxon>
        <taxon>Cuscuteae</taxon>
        <taxon>Cuscuta</taxon>
        <taxon>Cuscuta subgen. Cuscuta</taxon>
    </lineage>
</organism>
<dbReference type="Pfam" id="PF11523">
    <property type="entry name" value="DUF3223"/>
    <property type="match status" value="1"/>
</dbReference>
<feature type="compositionally biased region" description="Basic and acidic residues" evidence="1">
    <location>
        <begin position="32"/>
        <end position="49"/>
    </location>
</feature>
<feature type="region of interest" description="Disordered" evidence="1">
    <location>
        <begin position="176"/>
        <end position="211"/>
    </location>
</feature>
<name>A0AAV0EGB2_9ASTE</name>
<comment type="caution">
    <text evidence="2">The sequence shown here is derived from an EMBL/GenBank/DDBJ whole genome shotgun (WGS) entry which is preliminary data.</text>
</comment>
<reference evidence="2" key="1">
    <citation type="submission" date="2022-07" db="EMBL/GenBank/DDBJ databases">
        <authorList>
            <person name="Macas J."/>
            <person name="Novak P."/>
            <person name="Neumann P."/>
        </authorList>
    </citation>
    <scope>NUCLEOTIDE SEQUENCE</scope>
</reference>
<proteinExistence type="predicted"/>
<gene>
    <name evidence="2" type="ORF">CEPIT_LOCUS23354</name>
</gene>
<feature type="region of interest" description="Disordered" evidence="1">
    <location>
        <begin position="20"/>
        <end position="71"/>
    </location>
</feature>
<dbReference type="Proteomes" id="UP001152523">
    <property type="component" value="Unassembled WGS sequence"/>
</dbReference>
<dbReference type="GO" id="GO:0009658">
    <property type="term" value="P:chloroplast organization"/>
    <property type="evidence" value="ECO:0007669"/>
    <property type="project" value="TreeGrafter"/>
</dbReference>
<feature type="compositionally biased region" description="Basic residues" evidence="1">
    <location>
        <begin position="188"/>
        <end position="198"/>
    </location>
</feature>
<sequence>MGTEPNADVDAGIECSSVKRARDDGCDAENGDASKKARVDMPIEEKGPENVEGSEDGEGERKADERSGPVTLGPKSFCSSADMFDYFYKLLHFWTPNVDINKYEHMVLLELLMKGHPEPQKKIGEGVSAFQVRNHTVFKTRCFFILRLDGSEEDFSFRKCVDHILPLPENMQVKHNANKALGGDGKGGRGRGRGRGRGGGRGGDQGRGRGT</sequence>
<dbReference type="PANTHER" id="PTHR33415:SF12">
    <property type="entry name" value="PROTEIN EMBRYO DEFECTIVE 514"/>
    <property type="match status" value="1"/>
</dbReference>
<dbReference type="PANTHER" id="PTHR33415">
    <property type="entry name" value="PROTEIN EMBRYO DEFECTIVE 514"/>
    <property type="match status" value="1"/>
</dbReference>
<dbReference type="Gene3D" id="3.10.450.40">
    <property type="match status" value="1"/>
</dbReference>
<evidence type="ECO:0000313" key="3">
    <source>
        <dbReference type="Proteomes" id="UP001152523"/>
    </source>
</evidence>
<dbReference type="EMBL" id="CAMAPF010000918">
    <property type="protein sequence ID" value="CAH9120982.1"/>
    <property type="molecule type" value="Genomic_DNA"/>
</dbReference>
<protein>
    <submittedName>
        <fullName evidence="2">Uncharacterized protein</fullName>
    </submittedName>
</protein>
<evidence type="ECO:0000256" key="1">
    <source>
        <dbReference type="SAM" id="MobiDB-lite"/>
    </source>
</evidence>
<dbReference type="GO" id="GO:1901259">
    <property type="term" value="P:chloroplast rRNA processing"/>
    <property type="evidence" value="ECO:0007669"/>
    <property type="project" value="TreeGrafter"/>
</dbReference>
<accession>A0AAV0EGB2</accession>
<dbReference type="GO" id="GO:0005634">
    <property type="term" value="C:nucleus"/>
    <property type="evidence" value="ECO:0007669"/>
    <property type="project" value="TreeGrafter"/>
</dbReference>
<evidence type="ECO:0000313" key="2">
    <source>
        <dbReference type="EMBL" id="CAH9120982.1"/>
    </source>
</evidence>
<dbReference type="GO" id="GO:0017126">
    <property type="term" value="P:nucleologenesis"/>
    <property type="evidence" value="ECO:0007669"/>
    <property type="project" value="TreeGrafter"/>
</dbReference>
<dbReference type="GO" id="GO:0009507">
    <property type="term" value="C:chloroplast"/>
    <property type="evidence" value="ECO:0007669"/>
    <property type="project" value="TreeGrafter"/>
</dbReference>